<protein>
    <submittedName>
        <fullName evidence="2">DUF2723 domain-containing protein</fullName>
    </submittedName>
</protein>
<feature type="transmembrane region" description="Helical" evidence="1">
    <location>
        <begin position="219"/>
        <end position="238"/>
    </location>
</feature>
<feature type="transmembrane region" description="Helical" evidence="1">
    <location>
        <begin position="76"/>
        <end position="97"/>
    </location>
</feature>
<keyword evidence="1" id="KW-0812">Transmembrane</keyword>
<dbReference type="InterPro" id="IPR052724">
    <property type="entry name" value="GT117_domain-containing"/>
</dbReference>
<feature type="transmembrane region" description="Helical" evidence="1">
    <location>
        <begin position="118"/>
        <end position="135"/>
    </location>
</feature>
<organism evidence="2 3">
    <name type="scientific">Flavobacterium aureirubrum</name>
    <dbReference type="NCBI Taxonomy" id="3133147"/>
    <lineage>
        <taxon>Bacteria</taxon>
        <taxon>Pseudomonadati</taxon>
        <taxon>Bacteroidota</taxon>
        <taxon>Flavobacteriia</taxon>
        <taxon>Flavobacteriales</taxon>
        <taxon>Flavobacteriaceae</taxon>
        <taxon>Flavobacterium</taxon>
    </lineage>
</organism>
<evidence type="ECO:0000313" key="2">
    <source>
        <dbReference type="EMBL" id="MEM0543825.1"/>
    </source>
</evidence>
<keyword evidence="1" id="KW-0472">Membrane</keyword>
<reference evidence="2 3" key="1">
    <citation type="submission" date="2024-03" db="EMBL/GenBank/DDBJ databases">
        <title>Two novel species of the genus Flavobacterium exhibiting potentially degradation of complex polysaccharides.</title>
        <authorList>
            <person name="Lian X."/>
        </authorList>
    </citation>
    <scope>NUCLEOTIDE SEQUENCE [LARGE SCALE GENOMIC DNA]</scope>
    <source>
        <strain evidence="3">j3</strain>
    </source>
</reference>
<evidence type="ECO:0000313" key="3">
    <source>
        <dbReference type="Proteomes" id="UP001460072"/>
    </source>
</evidence>
<keyword evidence="1" id="KW-1133">Transmembrane helix</keyword>
<dbReference type="PANTHER" id="PTHR16214">
    <property type="entry name" value="TRANSMEMBRANE PROTEIN 260"/>
    <property type="match status" value="1"/>
</dbReference>
<dbReference type="EMBL" id="JBCGDO010000028">
    <property type="protein sequence ID" value="MEM0543825.1"/>
    <property type="molecule type" value="Genomic_DNA"/>
</dbReference>
<feature type="transmembrane region" description="Helical" evidence="1">
    <location>
        <begin position="599"/>
        <end position="618"/>
    </location>
</feature>
<feature type="transmembrane region" description="Helical" evidence="1">
    <location>
        <begin position="250"/>
        <end position="277"/>
    </location>
</feature>
<evidence type="ECO:0000256" key="1">
    <source>
        <dbReference type="SAM" id="Phobius"/>
    </source>
</evidence>
<comment type="caution">
    <text evidence="2">The sequence shown here is derived from an EMBL/GenBank/DDBJ whole genome shotgun (WGS) entry which is preliminary data.</text>
</comment>
<feature type="transmembrane region" description="Helical" evidence="1">
    <location>
        <begin position="576"/>
        <end position="593"/>
    </location>
</feature>
<feature type="transmembrane region" description="Helical" evidence="1">
    <location>
        <begin position="289"/>
        <end position="310"/>
    </location>
</feature>
<gene>
    <name evidence="2" type="ORF">WFZ85_14495</name>
</gene>
<feature type="transmembrane region" description="Helical" evidence="1">
    <location>
        <begin position="630"/>
        <end position="650"/>
    </location>
</feature>
<dbReference type="RefSeq" id="WP_342697000.1">
    <property type="nucleotide sequence ID" value="NZ_JBCGDO010000028.1"/>
</dbReference>
<dbReference type="PANTHER" id="PTHR16214:SF3">
    <property type="entry name" value="TRANSMEMBRANE PROTEIN 260"/>
    <property type="match status" value="1"/>
</dbReference>
<keyword evidence="3" id="KW-1185">Reference proteome</keyword>
<accession>A0ABU9N820</accession>
<dbReference type="InterPro" id="IPR021280">
    <property type="entry name" value="TMEM260-like"/>
</dbReference>
<feature type="transmembrane region" description="Helical" evidence="1">
    <location>
        <begin position="147"/>
        <end position="165"/>
    </location>
</feature>
<sequence length="1095" mass="126578">MMNFNFNKWNTILGWSTFVIALITYSLTVEPTMSFWDCGEYISTAAKLEVGHPPGAPLYQILGAFFSMFATSKETIALMVNMMSVFSSAFTILFMFWSSSIILNKIVSSYSTVDKNKAIVILGSSFVGSLTFTFSDSFWSSAVEAEVYAMASLFIAILFWLGLRWEQDMHTPRGNRWLLLISLLIGLSFGVHFMALLTIPAIGFLYFFKNYKTVTVKNFIVANVVIVAVLLFIFKLLLPYTLAFFGKMEIFMVNSFGLPFNSGTIFATLLIVAFFYFGLKYTREKGHPFYNTVILCILFVLIGFSTWMMLPIRANANVVINENKPSDAAEVLAYYNREQYGVNPLFYGPQYTDTFAGLDADQPYLDKAPNYERDYKTGKYVIVNNYKNADQNSDDAHKAILPRLWYNQDENIIKNYIQFTGVPKFKLNHNYPYEEDLAQYGVNLDSLSEEQVMQAVGQLKEEMQKNITDFKQAHAQKQVDDEDYISFLKKYSDYLIVEKPSTWDNISFMIEYQFGYMYGRYLLWNFVGRQNDIQGKYDNLDGNWLSGIKFIDEIHLGKGTQENLPDDVKNNKGRNVYYFLPFIIGLIGLMYHAQRDLKSFYVLLVLFLFTSIALKVFLNERPFEPRERDYALVGSFYVFAIWVGFGVYAIYEIISGYVKSKLAGPIVVAACLVGSPILMAAQNWDDHDRSNKYTAIAMAKNYLESCEPNAILYTIGDNDTFPLWYAQEIEGIRTDIKIVNTSLFMTDWYIDQMKFKTYQSDGLPISFTHDEYVGDKLDYVAHIPKTDARWDVKDFISFIKNPKSTVDLPNGQTIHFYPTNKIRIPVDKNAIIRNKVVSDIYYDSIVPFIDIDIKGSALYKNRLMMLDILANNNWKRPIYFTGGSFGDDDYLWMKDYLQLDGLVYKLVPLRTPIDKENPYDMGQIDSEKMYRFITNWVWGNGELTTIYHDPETRKNSISYRTNMARLMEQLINEGKIDKAKKIIDLALTKMPIDYYGYYTMVEPFAGGYYEVGEKEKARELLEKLMTKYKQNLTYYAGIQASIQNGIASDIITDIERYRSLLTVMKDRGDLEFYNKNKPIFNSFTQRFTRFGRELE</sequence>
<name>A0ABU9N820_9FLAO</name>
<feature type="transmembrane region" description="Helical" evidence="1">
    <location>
        <begin position="177"/>
        <end position="207"/>
    </location>
</feature>
<dbReference type="Proteomes" id="UP001460072">
    <property type="component" value="Unassembled WGS sequence"/>
</dbReference>
<proteinExistence type="predicted"/>
<dbReference type="Pfam" id="PF11028">
    <property type="entry name" value="TMEM260-like"/>
    <property type="match status" value="1"/>
</dbReference>